<evidence type="ECO:0000259" key="1">
    <source>
        <dbReference type="Pfam" id="PF11706"/>
    </source>
</evidence>
<protein>
    <submittedName>
        <fullName evidence="2">Putative RNA-binding Zn ribbon-like protein</fullName>
    </submittedName>
</protein>
<dbReference type="Gene3D" id="1.10.3300.10">
    <property type="entry name" value="Jann2411-like domain"/>
    <property type="match status" value="1"/>
</dbReference>
<gene>
    <name evidence="2" type="ORF">FB467_0213</name>
</gene>
<dbReference type="OrthoDB" id="3531194at2"/>
<dbReference type="PANTHER" id="PTHR35525">
    <property type="entry name" value="BLL6575 PROTEIN"/>
    <property type="match status" value="1"/>
</dbReference>
<dbReference type="Pfam" id="PF07336">
    <property type="entry name" value="ABATE"/>
    <property type="match status" value="1"/>
</dbReference>
<dbReference type="EMBL" id="VFOP01000001">
    <property type="protein sequence ID" value="TQL49148.1"/>
    <property type="molecule type" value="Genomic_DNA"/>
</dbReference>
<dbReference type="InterPro" id="IPR021005">
    <property type="entry name" value="Znf_CGNR"/>
</dbReference>
<keyword evidence="3" id="KW-1185">Reference proteome</keyword>
<dbReference type="AlphaFoldDB" id="A0A542YM32"/>
<evidence type="ECO:0000313" key="2">
    <source>
        <dbReference type="EMBL" id="TQL49148.1"/>
    </source>
</evidence>
<accession>A0A542YM32</accession>
<dbReference type="SUPFAM" id="SSF160904">
    <property type="entry name" value="Jann2411-like"/>
    <property type="match status" value="1"/>
</dbReference>
<dbReference type="Pfam" id="PF11706">
    <property type="entry name" value="zf-CGNR"/>
    <property type="match status" value="1"/>
</dbReference>
<name>A0A542YM32_9MICO</name>
<comment type="caution">
    <text evidence="2">The sequence shown here is derived from an EMBL/GenBank/DDBJ whole genome shotgun (WGS) entry which is preliminary data.</text>
</comment>
<dbReference type="RefSeq" id="WP_141783440.1">
    <property type="nucleotide sequence ID" value="NZ_BAAAIK010000008.1"/>
</dbReference>
<dbReference type="InterPro" id="IPR023286">
    <property type="entry name" value="ABATE_dom_sf"/>
</dbReference>
<organism evidence="2 3">
    <name type="scientific">Ornithinicoccus hortensis</name>
    <dbReference type="NCBI Taxonomy" id="82346"/>
    <lineage>
        <taxon>Bacteria</taxon>
        <taxon>Bacillati</taxon>
        <taxon>Actinomycetota</taxon>
        <taxon>Actinomycetes</taxon>
        <taxon>Micrococcales</taxon>
        <taxon>Intrasporangiaceae</taxon>
        <taxon>Ornithinicoccus</taxon>
    </lineage>
</organism>
<dbReference type="InterPro" id="IPR010852">
    <property type="entry name" value="ABATE"/>
</dbReference>
<evidence type="ECO:0000313" key="3">
    <source>
        <dbReference type="Proteomes" id="UP000319516"/>
    </source>
</evidence>
<sequence length="181" mass="20164">MLFTHDTEIALQAAAALVNTATAPDSVDTPEALDRFVEEWGWTGQRRHDDKELQQVRRLRPRLRDIWVGTEQEIVDGVNALLVDARALPQLVRHDQYDWHLHATSSEAPLAERMAVEAAMALVDVVRAGEISRLRTCAAQDCDDVLIDLSRNRSKRYCDGGCGNRVAAAAYRARQQEGTGS</sequence>
<reference evidence="2 3" key="1">
    <citation type="submission" date="2019-06" db="EMBL/GenBank/DDBJ databases">
        <title>Sequencing the genomes of 1000 actinobacteria strains.</title>
        <authorList>
            <person name="Klenk H.-P."/>
        </authorList>
    </citation>
    <scope>NUCLEOTIDE SEQUENCE [LARGE SCALE GENOMIC DNA]</scope>
    <source>
        <strain evidence="2 3">DSM 12335</strain>
    </source>
</reference>
<dbReference type="PANTHER" id="PTHR35525:SF3">
    <property type="entry name" value="BLL6575 PROTEIN"/>
    <property type="match status" value="1"/>
</dbReference>
<dbReference type="Proteomes" id="UP000319516">
    <property type="component" value="Unassembled WGS sequence"/>
</dbReference>
<proteinExistence type="predicted"/>
<feature type="domain" description="Zinc finger CGNR" evidence="1">
    <location>
        <begin position="133"/>
        <end position="175"/>
    </location>
</feature>